<dbReference type="AlphaFoldDB" id="A0A5B7EII4"/>
<dbReference type="InterPro" id="IPR036236">
    <property type="entry name" value="Znf_C2H2_sf"/>
</dbReference>
<dbReference type="SUPFAM" id="SSF53098">
    <property type="entry name" value="Ribonuclease H-like"/>
    <property type="match status" value="1"/>
</dbReference>
<dbReference type="GO" id="GO:0003677">
    <property type="term" value="F:DNA binding"/>
    <property type="evidence" value="ECO:0007669"/>
    <property type="project" value="InterPro"/>
</dbReference>
<protein>
    <submittedName>
        <fullName evidence="10">Zinc finger BED domain-containing protein 4</fullName>
    </submittedName>
</protein>
<dbReference type="GO" id="GO:0008270">
    <property type="term" value="F:zinc ion binding"/>
    <property type="evidence" value="ECO:0007669"/>
    <property type="project" value="UniProtKB-KW"/>
</dbReference>
<dbReference type="EMBL" id="VSRR010003007">
    <property type="protein sequence ID" value="MPC34211.1"/>
    <property type="molecule type" value="Genomic_DNA"/>
</dbReference>
<dbReference type="Pfam" id="PF02892">
    <property type="entry name" value="zf-BED"/>
    <property type="match status" value="2"/>
</dbReference>
<dbReference type="PANTHER" id="PTHR46481:SF10">
    <property type="entry name" value="ZINC FINGER BED DOMAIN-CONTAINING PROTEIN 39"/>
    <property type="match status" value="1"/>
</dbReference>
<name>A0A5B7EII4_PORTR</name>
<keyword evidence="7" id="KW-0539">Nucleus</keyword>
<sequence length="704" mass="79456">MASRRTTSAVWEFFLKSNENAQCIECGQKFSRKGGGTSNLKKHLRCLHKEQYAKLLEEEHKNSALQALLNSKDSFATRTLSNRQSPREKAISAHASRLHPAPTMTMTSRKKTSAVWQFFLKSNENAQCLECGKNYSRKGHGTSNFIKHLRSVHKEQYAKLLEEQKNVLEKNSVKPPVENENFNATENQAEQSITIVVDPPAPGPQCNSQEINRYIAEMLVMDDLPFSRVEDVGFVRLMSYAVPHYYLKQHNFYSTLVDTDIYDAVCGQIGDVISDITNNMRGSISFTASVKPEASAGTSLLLTAHALDQDFESVNFVMSIDQLEEEYTGDYVSRKFNDMLDRWGIPPKSVHCVMRDARVTMKNSLFLAGLNNLDCAVYKVQLIVMEGLQSQKAVYDIIDKCQRLATHFLQSTTAQDEMRLIQEQQQLPNLQLLQDSPAQWTTTLHMLRRMQEMMVPICVYVANKTQVPQFSNAEWATLSQCVKALEPYEEFTKHLSDSASTVADVIPLVACLKNVLRSIEPLDLHSCEERQPNLTGVQRVNYMKTTMKVKTEKSFAGVEQDNVYSVATYLDPRYKATFFSSSHITKQVQETVACLCDDIVSVDVSNDENPPKKRRGEPKANISRRTCTSLKGAMALILTTSTNEESETVEASMMDMGMCGSVGVLEEEEVLASWQHSEESFQGLYCRTISRQESLSTIIRLLTC</sequence>
<dbReference type="InterPro" id="IPR012337">
    <property type="entry name" value="RNaseH-like_sf"/>
</dbReference>
<keyword evidence="2" id="KW-0479">Metal-binding</keyword>
<evidence type="ECO:0000256" key="5">
    <source>
        <dbReference type="ARBA" id="ARBA00023015"/>
    </source>
</evidence>
<dbReference type="PANTHER" id="PTHR46481">
    <property type="entry name" value="ZINC FINGER BED DOMAIN-CONTAINING PROTEIN 4"/>
    <property type="match status" value="1"/>
</dbReference>
<evidence type="ECO:0000256" key="8">
    <source>
        <dbReference type="PROSITE-ProRule" id="PRU00027"/>
    </source>
</evidence>
<reference evidence="10 11" key="1">
    <citation type="submission" date="2019-05" db="EMBL/GenBank/DDBJ databases">
        <title>Another draft genome of Portunus trituberculatus and its Hox gene families provides insights of decapod evolution.</title>
        <authorList>
            <person name="Jeong J.-H."/>
            <person name="Song I."/>
            <person name="Kim S."/>
            <person name="Choi T."/>
            <person name="Kim D."/>
            <person name="Ryu S."/>
            <person name="Kim W."/>
        </authorList>
    </citation>
    <scope>NUCLEOTIDE SEQUENCE [LARGE SCALE GENOMIC DNA]</scope>
    <source>
        <tissue evidence="10">Muscle</tissue>
    </source>
</reference>
<comment type="subcellular location">
    <subcellularLocation>
        <location evidence="1">Nucleus</location>
    </subcellularLocation>
</comment>
<keyword evidence="11" id="KW-1185">Reference proteome</keyword>
<accession>A0A5B7EII4</accession>
<keyword evidence="5" id="KW-0805">Transcription regulation</keyword>
<dbReference type="InterPro" id="IPR003656">
    <property type="entry name" value="Znf_BED"/>
</dbReference>
<comment type="caution">
    <text evidence="10">The sequence shown here is derived from an EMBL/GenBank/DDBJ whole genome shotgun (WGS) entry which is preliminary data.</text>
</comment>
<proteinExistence type="predicted"/>
<dbReference type="GO" id="GO:0009791">
    <property type="term" value="P:post-embryonic development"/>
    <property type="evidence" value="ECO:0007669"/>
    <property type="project" value="UniProtKB-ARBA"/>
</dbReference>
<keyword evidence="4" id="KW-0862">Zinc</keyword>
<evidence type="ECO:0000256" key="2">
    <source>
        <dbReference type="ARBA" id="ARBA00022723"/>
    </source>
</evidence>
<evidence type="ECO:0000313" key="10">
    <source>
        <dbReference type="EMBL" id="MPC34211.1"/>
    </source>
</evidence>
<evidence type="ECO:0000313" key="11">
    <source>
        <dbReference type="Proteomes" id="UP000324222"/>
    </source>
</evidence>
<feature type="domain" description="BED-type" evidence="9">
    <location>
        <begin position="5"/>
        <end position="55"/>
    </location>
</feature>
<dbReference type="OrthoDB" id="6380494at2759"/>
<dbReference type="SMART" id="SM00614">
    <property type="entry name" value="ZnF_BED"/>
    <property type="match status" value="2"/>
</dbReference>
<gene>
    <name evidence="10" type="primary">ZBED4_1</name>
    <name evidence="10" type="ORF">E2C01_027592</name>
</gene>
<evidence type="ECO:0000256" key="7">
    <source>
        <dbReference type="ARBA" id="ARBA00023242"/>
    </source>
</evidence>
<dbReference type="SUPFAM" id="SSF57667">
    <property type="entry name" value="beta-beta-alpha zinc fingers"/>
    <property type="match status" value="2"/>
</dbReference>
<evidence type="ECO:0000256" key="6">
    <source>
        <dbReference type="ARBA" id="ARBA00023163"/>
    </source>
</evidence>
<dbReference type="PROSITE" id="PS50808">
    <property type="entry name" value="ZF_BED"/>
    <property type="match status" value="2"/>
</dbReference>
<dbReference type="InterPro" id="IPR052035">
    <property type="entry name" value="ZnF_BED_domain_contain"/>
</dbReference>
<evidence type="ECO:0000256" key="1">
    <source>
        <dbReference type="ARBA" id="ARBA00004123"/>
    </source>
</evidence>
<organism evidence="10 11">
    <name type="scientific">Portunus trituberculatus</name>
    <name type="common">Swimming crab</name>
    <name type="synonym">Neptunus trituberculatus</name>
    <dbReference type="NCBI Taxonomy" id="210409"/>
    <lineage>
        <taxon>Eukaryota</taxon>
        <taxon>Metazoa</taxon>
        <taxon>Ecdysozoa</taxon>
        <taxon>Arthropoda</taxon>
        <taxon>Crustacea</taxon>
        <taxon>Multicrustacea</taxon>
        <taxon>Malacostraca</taxon>
        <taxon>Eumalacostraca</taxon>
        <taxon>Eucarida</taxon>
        <taxon>Decapoda</taxon>
        <taxon>Pleocyemata</taxon>
        <taxon>Brachyura</taxon>
        <taxon>Eubrachyura</taxon>
        <taxon>Portunoidea</taxon>
        <taxon>Portunidae</taxon>
        <taxon>Portuninae</taxon>
        <taxon>Portunus</taxon>
    </lineage>
</organism>
<evidence type="ECO:0000259" key="9">
    <source>
        <dbReference type="PROSITE" id="PS50808"/>
    </source>
</evidence>
<dbReference type="GO" id="GO:0005634">
    <property type="term" value="C:nucleus"/>
    <property type="evidence" value="ECO:0007669"/>
    <property type="project" value="UniProtKB-SubCell"/>
</dbReference>
<feature type="domain" description="BED-type" evidence="9">
    <location>
        <begin position="110"/>
        <end position="160"/>
    </location>
</feature>
<keyword evidence="6" id="KW-0804">Transcription</keyword>
<evidence type="ECO:0000256" key="3">
    <source>
        <dbReference type="ARBA" id="ARBA00022771"/>
    </source>
</evidence>
<keyword evidence="3 8" id="KW-0863">Zinc-finger</keyword>
<evidence type="ECO:0000256" key="4">
    <source>
        <dbReference type="ARBA" id="ARBA00022833"/>
    </source>
</evidence>
<dbReference type="Proteomes" id="UP000324222">
    <property type="component" value="Unassembled WGS sequence"/>
</dbReference>